<dbReference type="Proteomes" id="UP000271337">
    <property type="component" value="Unassembled WGS sequence"/>
</dbReference>
<dbReference type="AlphaFoldDB" id="A0A3M6ZYC3"/>
<gene>
    <name evidence="1" type="ORF">D0867_04147</name>
</gene>
<evidence type="ECO:0000313" key="1">
    <source>
        <dbReference type="EMBL" id="RMY20218.1"/>
    </source>
</evidence>
<evidence type="ECO:0000313" key="2">
    <source>
        <dbReference type="Proteomes" id="UP000271337"/>
    </source>
</evidence>
<reference evidence="1 2" key="1">
    <citation type="journal article" date="2018" name="BMC Genomics">
        <title>Genomic evidence for intraspecific hybridization in a clonal and extremely halotolerant yeast.</title>
        <authorList>
            <person name="Gostincar C."/>
            <person name="Stajich J.E."/>
            <person name="Zupancic J."/>
            <person name="Zalar P."/>
            <person name="Gunde-Cimerman N."/>
        </authorList>
    </citation>
    <scope>NUCLEOTIDE SEQUENCE [LARGE SCALE GENOMIC DNA]</scope>
    <source>
        <strain evidence="1 2">EXF-6669</strain>
    </source>
</reference>
<name>A0A3M6ZYC3_HORWE</name>
<comment type="caution">
    <text evidence="1">The sequence shown here is derived from an EMBL/GenBank/DDBJ whole genome shotgun (WGS) entry which is preliminary data.</text>
</comment>
<protein>
    <submittedName>
        <fullName evidence="1">Uncharacterized protein</fullName>
    </submittedName>
</protein>
<sequence>MSTEGSQAGQEQPAWNAPEYERALAHLDKLQEQVNKSIHVFNHNKTLMPTTLQLDSLRSAIPSQVAPLLRTGTPRHQMHQESYKAAMKSTEDLKDFKTDWNSEQTQQMLVRARESVQKDGDLSKANEVAKYGWA</sequence>
<organism evidence="1 2">
    <name type="scientific">Hortaea werneckii</name>
    <name type="common">Black yeast</name>
    <name type="synonym">Cladosporium werneckii</name>
    <dbReference type="NCBI Taxonomy" id="91943"/>
    <lineage>
        <taxon>Eukaryota</taxon>
        <taxon>Fungi</taxon>
        <taxon>Dikarya</taxon>
        <taxon>Ascomycota</taxon>
        <taxon>Pezizomycotina</taxon>
        <taxon>Dothideomycetes</taxon>
        <taxon>Dothideomycetidae</taxon>
        <taxon>Mycosphaerellales</taxon>
        <taxon>Teratosphaeriaceae</taxon>
        <taxon>Hortaea</taxon>
    </lineage>
</organism>
<dbReference type="OrthoDB" id="5326237at2759"/>
<accession>A0A3M6ZYC3</accession>
<dbReference type="EMBL" id="QWIL01000335">
    <property type="protein sequence ID" value="RMY20218.1"/>
    <property type="molecule type" value="Genomic_DNA"/>
</dbReference>
<proteinExistence type="predicted"/>